<comment type="catalytic activity">
    <reaction evidence="8">
        <text>Mo-molybdopterin + GTP + H(+) = Mo-molybdopterin guanine dinucleotide + diphosphate</text>
        <dbReference type="Rhea" id="RHEA:34243"/>
        <dbReference type="ChEBI" id="CHEBI:15378"/>
        <dbReference type="ChEBI" id="CHEBI:33019"/>
        <dbReference type="ChEBI" id="CHEBI:37565"/>
        <dbReference type="ChEBI" id="CHEBI:71302"/>
        <dbReference type="ChEBI" id="CHEBI:71310"/>
        <dbReference type="EC" id="2.7.7.77"/>
    </reaction>
</comment>
<evidence type="ECO:0000313" key="11">
    <source>
        <dbReference type="Proteomes" id="UP000629025"/>
    </source>
</evidence>
<keyword evidence="5 8" id="KW-0460">Magnesium</keyword>
<dbReference type="EC" id="2.7.7.77" evidence="8"/>
<comment type="cofactor">
    <cofactor evidence="8">
        <name>Mg(2+)</name>
        <dbReference type="ChEBI" id="CHEBI:18420"/>
    </cofactor>
</comment>
<comment type="similarity">
    <text evidence="8">Belongs to the MobA family.</text>
</comment>
<evidence type="ECO:0000256" key="2">
    <source>
        <dbReference type="ARBA" id="ARBA00022679"/>
    </source>
</evidence>
<evidence type="ECO:0000256" key="6">
    <source>
        <dbReference type="ARBA" id="ARBA00023134"/>
    </source>
</evidence>
<keyword evidence="7 8" id="KW-0501">Molybdenum cofactor biosynthesis</keyword>
<reference evidence="11" key="1">
    <citation type="journal article" date="2019" name="Int. J. Syst. Evol. Microbiol.">
        <title>The Global Catalogue of Microorganisms (GCM) 10K type strain sequencing project: providing services to taxonomists for standard genome sequencing and annotation.</title>
        <authorList>
            <consortium name="The Broad Institute Genomics Platform"/>
            <consortium name="The Broad Institute Genome Sequencing Center for Infectious Disease"/>
            <person name="Wu L."/>
            <person name="Ma J."/>
        </authorList>
    </citation>
    <scope>NUCLEOTIDE SEQUENCE [LARGE SCALE GENOMIC DNA]</scope>
    <source>
        <strain evidence="11">CGMCC 1.15341</strain>
    </source>
</reference>
<dbReference type="InterPro" id="IPR013482">
    <property type="entry name" value="Molybde_CF_guanTrfase"/>
</dbReference>
<dbReference type="GO" id="GO:0016779">
    <property type="term" value="F:nucleotidyltransferase activity"/>
    <property type="evidence" value="ECO:0007669"/>
    <property type="project" value="UniProtKB-KW"/>
</dbReference>
<evidence type="ECO:0000256" key="7">
    <source>
        <dbReference type="ARBA" id="ARBA00023150"/>
    </source>
</evidence>
<keyword evidence="11" id="KW-1185">Reference proteome</keyword>
<feature type="binding site" evidence="8">
    <location>
        <begin position="13"/>
        <end position="15"/>
    </location>
    <ligand>
        <name>GTP</name>
        <dbReference type="ChEBI" id="CHEBI:37565"/>
    </ligand>
</feature>
<feature type="binding site" evidence="8">
    <location>
        <position position="54"/>
    </location>
    <ligand>
        <name>GTP</name>
        <dbReference type="ChEBI" id="CHEBI:37565"/>
    </ligand>
</feature>
<gene>
    <name evidence="8 10" type="primary">mobA</name>
    <name evidence="10" type="ORF">GCM10011352_32490</name>
</gene>
<dbReference type="PANTHER" id="PTHR19136">
    <property type="entry name" value="MOLYBDENUM COFACTOR GUANYLYLTRANSFERASE"/>
    <property type="match status" value="1"/>
</dbReference>
<evidence type="ECO:0000256" key="1">
    <source>
        <dbReference type="ARBA" id="ARBA00022490"/>
    </source>
</evidence>
<keyword evidence="6 8" id="KW-0342">GTP-binding</keyword>
<proteinExistence type="inferred from homology"/>
<keyword evidence="1 8" id="KW-0963">Cytoplasm</keyword>
<dbReference type="EMBL" id="BMIJ01000007">
    <property type="protein sequence ID" value="GGC03760.1"/>
    <property type="molecule type" value="Genomic_DNA"/>
</dbReference>
<feature type="domain" description="MobA-like NTP transferase" evidence="9">
    <location>
        <begin position="10"/>
        <end position="165"/>
    </location>
</feature>
<dbReference type="CDD" id="cd02503">
    <property type="entry name" value="MobA"/>
    <property type="match status" value="1"/>
</dbReference>
<evidence type="ECO:0000256" key="8">
    <source>
        <dbReference type="HAMAP-Rule" id="MF_00316"/>
    </source>
</evidence>
<protein>
    <recommendedName>
        <fullName evidence="8">Molybdenum cofactor guanylyltransferase</fullName>
        <shortName evidence="8">MoCo guanylyltransferase</shortName>
        <ecNumber evidence="8">2.7.7.77</ecNumber>
    </recommendedName>
    <alternativeName>
        <fullName evidence="8">GTP:molybdopterin guanylyltransferase</fullName>
    </alternativeName>
    <alternativeName>
        <fullName evidence="8">Mo-MPT guanylyltransferase</fullName>
    </alternativeName>
    <alternativeName>
        <fullName evidence="8">Molybdopterin guanylyltransferase</fullName>
    </alternativeName>
    <alternativeName>
        <fullName evidence="8">Molybdopterin-guanine dinucleotide synthase</fullName>
        <shortName evidence="8">MGD synthase</shortName>
    </alternativeName>
</protein>
<comment type="function">
    <text evidence="8">Transfers a GMP moiety from GTP to Mo-molybdopterin (Mo-MPT) cofactor (Moco or molybdenum cofactor) to form Mo-molybdopterin guanine dinucleotide (Mo-MGD) cofactor.</text>
</comment>
<dbReference type="HAMAP" id="MF_00316">
    <property type="entry name" value="MobA"/>
    <property type="match status" value="1"/>
</dbReference>
<feature type="binding site" evidence="8">
    <location>
        <position position="102"/>
    </location>
    <ligand>
        <name>GTP</name>
        <dbReference type="ChEBI" id="CHEBI:37565"/>
    </ligand>
</feature>
<dbReference type="RefSeq" id="WP_188750235.1">
    <property type="nucleotide sequence ID" value="NZ_BMIJ01000007.1"/>
</dbReference>
<comment type="domain">
    <text evidence="8">The N-terminal domain determines nucleotide recognition and specific binding, while the C-terminal domain determines the specific binding to the target protein.</text>
</comment>
<evidence type="ECO:0000256" key="5">
    <source>
        <dbReference type="ARBA" id="ARBA00022842"/>
    </source>
</evidence>
<accession>A0ABQ1KLA1</accession>
<keyword evidence="2 8" id="KW-0808">Transferase</keyword>
<evidence type="ECO:0000256" key="3">
    <source>
        <dbReference type="ARBA" id="ARBA00022723"/>
    </source>
</evidence>
<name>A0ABQ1KLA1_9GAMM</name>
<dbReference type="Proteomes" id="UP000629025">
    <property type="component" value="Unassembled WGS sequence"/>
</dbReference>
<evidence type="ECO:0000256" key="4">
    <source>
        <dbReference type="ARBA" id="ARBA00022741"/>
    </source>
</evidence>
<feature type="binding site" evidence="8">
    <location>
        <position position="72"/>
    </location>
    <ligand>
        <name>GTP</name>
        <dbReference type="ChEBI" id="CHEBI:37565"/>
    </ligand>
</feature>
<feature type="binding site" evidence="8">
    <location>
        <position position="102"/>
    </location>
    <ligand>
        <name>Mg(2+)</name>
        <dbReference type="ChEBI" id="CHEBI:18420"/>
    </ligand>
</feature>
<organism evidence="10 11">
    <name type="scientific">Marinobacterium zhoushanense</name>
    <dbReference type="NCBI Taxonomy" id="1679163"/>
    <lineage>
        <taxon>Bacteria</taxon>
        <taxon>Pseudomonadati</taxon>
        <taxon>Pseudomonadota</taxon>
        <taxon>Gammaproteobacteria</taxon>
        <taxon>Oceanospirillales</taxon>
        <taxon>Oceanospirillaceae</taxon>
        <taxon>Marinobacterium</taxon>
    </lineage>
</organism>
<feature type="binding site" evidence="8">
    <location>
        <position position="26"/>
    </location>
    <ligand>
        <name>GTP</name>
        <dbReference type="ChEBI" id="CHEBI:37565"/>
    </ligand>
</feature>
<dbReference type="Pfam" id="PF12804">
    <property type="entry name" value="NTP_transf_3"/>
    <property type="match status" value="1"/>
</dbReference>
<comment type="subcellular location">
    <subcellularLocation>
        <location evidence="8">Cytoplasm</location>
    </subcellularLocation>
</comment>
<dbReference type="InterPro" id="IPR025877">
    <property type="entry name" value="MobA-like_NTP_Trfase"/>
</dbReference>
<dbReference type="PANTHER" id="PTHR19136:SF81">
    <property type="entry name" value="MOLYBDENUM COFACTOR GUANYLYLTRANSFERASE"/>
    <property type="match status" value="1"/>
</dbReference>
<dbReference type="SUPFAM" id="SSF53448">
    <property type="entry name" value="Nucleotide-diphospho-sugar transferases"/>
    <property type="match status" value="1"/>
</dbReference>
<keyword evidence="3 8" id="KW-0479">Metal-binding</keyword>
<comment type="subunit">
    <text evidence="8">Monomer.</text>
</comment>
<dbReference type="Gene3D" id="3.90.550.10">
    <property type="entry name" value="Spore Coat Polysaccharide Biosynthesis Protein SpsA, Chain A"/>
    <property type="match status" value="1"/>
</dbReference>
<dbReference type="InterPro" id="IPR029044">
    <property type="entry name" value="Nucleotide-diphossugar_trans"/>
</dbReference>
<keyword evidence="10" id="KW-0548">Nucleotidyltransferase</keyword>
<comment type="caution">
    <text evidence="10">The sequence shown here is derived from an EMBL/GenBank/DDBJ whole genome shotgun (WGS) entry which is preliminary data.</text>
</comment>
<evidence type="ECO:0000259" key="9">
    <source>
        <dbReference type="Pfam" id="PF12804"/>
    </source>
</evidence>
<evidence type="ECO:0000313" key="10">
    <source>
        <dbReference type="EMBL" id="GGC03760.1"/>
    </source>
</evidence>
<sequence length="189" mass="20363">MAANRQQYIGLILAGGRGTRAGGADKGLLQYEGRALIEYSIDALHPFCDPIFINCNRSQEQYAQYGLPLIGDPDDSFPGPLRALAQLLPSLPAGNLITLPCDTPGITEQHIQQLIDASRQQPGAWVYISAGGRDHPLHALLPAELIPALIEHVNATGEVRLMRALAHFPHVSVELAEDPALNLNRPQGG</sequence>
<keyword evidence="4 8" id="KW-0547">Nucleotide-binding</keyword>